<feature type="binding site" evidence="5">
    <location>
        <position position="142"/>
    </location>
    <ligand>
        <name>ATP</name>
        <dbReference type="ChEBI" id="CHEBI:30616"/>
    </ligand>
</feature>
<dbReference type="SUPFAM" id="SSF54211">
    <property type="entry name" value="Ribosomal protein S5 domain 2-like"/>
    <property type="match status" value="1"/>
</dbReference>
<feature type="compositionally biased region" description="Basic and acidic residues" evidence="6">
    <location>
        <begin position="1"/>
        <end position="12"/>
    </location>
</feature>
<dbReference type="Gene3D" id="3.30.565.10">
    <property type="entry name" value="Histidine kinase-like ATPase, C-terminal domain"/>
    <property type="match status" value="1"/>
</dbReference>
<dbReference type="GO" id="GO:0140662">
    <property type="term" value="F:ATP-dependent protein folding chaperone"/>
    <property type="evidence" value="ECO:0007669"/>
    <property type="project" value="InterPro"/>
</dbReference>
<dbReference type="InterPro" id="IPR020575">
    <property type="entry name" value="Hsp90_N"/>
</dbReference>
<accession>A0A9W7A6R0</accession>
<dbReference type="InterPro" id="IPR001404">
    <property type="entry name" value="Hsp90_fam"/>
</dbReference>
<keyword evidence="4" id="KW-0143">Chaperone</keyword>
<dbReference type="EMBL" id="BRXZ01001175">
    <property type="protein sequence ID" value="GMH64406.1"/>
    <property type="molecule type" value="Genomic_DNA"/>
</dbReference>
<dbReference type="SUPFAM" id="SSF110942">
    <property type="entry name" value="HSP90 C-terminal domain"/>
    <property type="match status" value="1"/>
</dbReference>
<dbReference type="Gene3D" id="3.30.230.80">
    <property type="match status" value="1"/>
</dbReference>
<evidence type="ECO:0000256" key="2">
    <source>
        <dbReference type="ARBA" id="ARBA00022741"/>
    </source>
</evidence>
<dbReference type="GO" id="GO:0051082">
    <property type="term" value="F:unfolded protein binding"/>
    <property type="evidence" value="ECO:0007669"/>
    <property type="project" value="InterPro"/>
</dbReference>
<dbReference type="InterPro" id="IPR037196">
    <property type="entry name" value="HSP90_C"/>
</dbReference>
<dbReference type="PRINTS" id="PR00775">
    <property type="entry name" value="HEATSHOCK90"/>
</dbReference>
<evidence type="ECO:0000256" key="3">
    <source>
        <dbReference type="ARBA" id="ARBA00022840"/>
    </source>
</evidence>
<organism evidence="7 8">
    <name type="scientific">Triparma retinervis</name>
    <dbReference type="NCBI Taxonomy" id="2557542"/>
    <lineage>
        <taxon>Eukaryota</taxon>
        <taxon>Sar</taxon>
        <taxon>Stramenopiles</taxon>
        <taxon>Ochrophyta</taxon>
        <taxon>Bolidophyceae</taxon>
        <taxon>Parmales</taxon>
        <taxon>Triparmaceae</taxon>
        <taxon>Triparma</taxon>
    </lineage>
</organism>
<keyword evidence="2 5" id="KW-0547">Nucleotide-binding</keyword>
<evidence type="ECO:0000313" key="7">
    <source>
        <dbReference type="EMBL" id="GMH64406.1"/>
    </source>
</evidence>
<comment type="similarity">
    <text evidence="1">Belongs to the heat shock protein 90 family.</text>
</comment>
<reference evidence="7" key="1">
    <citation type="submission" date="2022-07" db="EMBL/GenBank/DDBJ databases">
        <title>Genome analysis of Parmales, a sister group of diatoms, reveals the evolutionary specialization of diatoms from phago-mixotrophs to photoautotrophs.</title>
        <authorList>
            <person name="Ban H."/>
            <person name="Sato S."/>
            <person name="Yoshikawa S."/>
            <person name="Kazumasa Y."/>
            <person name="Nakamura Y."/>
            <person name="Ichinomiya M."/>
            <person name="Saitoh K."/>
            <person name="Sato N."/>
            <person name="Blanc-Mathieu R."/>
            <person name="Endo H."/>
            <person name="Kuwata A."/>
            <person name="Ogata H."/>
        </authorList>
    </citation>
    <scope>NUCLEOTIDE SEQUENCE</scope>
</reference>
<proteinExistence type="inferred from homology"/>
<dbReference type="Gene3D" id="1.20.120.790">
    <property type="entry name" value="Heat shock protein 90, C-terminal domain"/>
    <property type="match status" value="1"/>
</dbReference>
<dbReference type="Gene3D" id="3.40.50.11260">
    <property type="match status" value="1"/>
</dbReference>
<evidence type="ECO:0000256" key="5">
    <source>
        <dbReference type="PIRSR" id="PIRSR002583-1"/>
    </source>
</evidence>
<dbReference type="GO" id="GO:0016887">
    <property type="term" value="F:ATP hydrolysis activity"/>
    <property type="evidence" value="ECO:0007669"/>
    <property type="project" value="InterPro"/>
</dbReference>
<evidence type="ECO:0000256" key="4">
    <source>
        <dbReference type="ARBA" id="ARBA00023186"/>
    </source>
</evidence>
<feature type="non-terminal residue" evidence="7">
    <location>
        <position position="462"/>
    </location>
</feature>
<dbReference type="GO" id="GO:0005524">
    <property type="term" value="F:ATP binding"/>
    <property type="evidence" value="ECO:0007669"/>
    <property type="project" value="UniProtKB-KW"/>
</dbReference>
<dbReference type="SUPFAM" id="SSF55874">
    <property type="entry name" value="ATPase domain of HSP90 chaperone/DNA topoisomerase II/histidine kinase"/>
    <property type="match status" value="1"/>
</dbReference>
<sequence length="462" mass="51678">DYSIKKCDKPEAIDDDEVGGDREVGTRLTLHLKDDCLEFSEDFRLKELLEKYSEFIEYPISVFASKTDYKQVPDEEANKDLKEGELEKMKSVPVTTEEYSRVNNQKPIWLRSPREFDDLIPRYLKFIRGVVDSDDLPLNVGREILQKSRMLSVINKRLIRKSLDMIKSVEEKGEEEYMKFWRNFGKYIKVGVVEDENNGQELAGLCRFQSTTTGEKGWTSLVDYVSRMKEGQEKVYYVSGEGLDQASMSPCLEGMRKLGYEVLYMTEPLDEIAMQTLGKFGDFAVADATKEQFPEGDDEKAARALAEESLGAALSYMGEILGDKVSSVGVAGGLTESPAALVQGEYGMSPSMQRYMQAQAVAMGEDESAVAGMMGGMNKARLEVNPTHGIVKKFDEMVRGGDKGRAEDFGKMIYDLASITSGYKIEDSRGFAERIIKTMEMVDAGEGAGKKDGEDDVEVEVM</sequence>
<gene>
    <name evidence="7" type="ORF">TrRE_jg3070</name>
</gene>
<dbReference type="InterPro" id="IPR036890">
    <property type="entry name" value="HATPase_C_sf"/>
</dbReference>
<name>A0A9W7A6R0_9STRA</name>
<dbReference type="InterPro" id="IPR020568">
    <property type="entry name" value="Ribosomal_Su5_D2-typ_SF"/>
</dbReference>
<evidence type="ECO:0000256" key="6">
    <source>
        <dbReference type="SAM" id="MobiDB-lite"/>
    </source>
</evidence>
<dbReference type="PANTHER" id="PTHR11528">
    <property type="entry name" value="HEAT SHOCK PROTEIN 90 FAMILY MEMBER"/>
    <property type="match status" value="1"/>
</dbReference>
<evidence type="ECO:0000256" key="1">
    <source>
        <dbReference type="ARBA" id="ARBA00008239"/>
    </source>
</evidence>
<feature type="region of interest" description="Disordered" evidence="6">
    <location>
        <begin position="1"/>
        <end position="20"/>
    </location>
</feature>
<keyword evidence="8" id="KW-1185">Reference proteome</keyword>
<evidence type="ECO:0008006" key="9">
    <source>
        <dbReference type="Google" id="ProtNLM"/>
    </source>
</evidence>
<evidence type="ECO:0000313" key="8">
    <source>
        <dbReference type="Proteomes" id="UP001165082"/>
    </source>
</evidence>
<keyword evidence="3 5" id="KW-0067">ATP-binding</keyword>
<dbReference type="PIRSF" id="PIRSF002583">
    <property type="entry name" value="Hsp90"/>
    <property type="match status" value="1"/>
</dbReference>
<dbReference type="Pfam" id="PF00183">
    <property type="entry name" value="HSP90"/>
    <property type="match status" value="1"/>
</dbReference>
<comment type="caution">
    <text evidence="7">The sequence shown here is derived from an EMBL/GenBank/DDBJ whole genome shotgun (WGS) entry which is preliminary data.</text>
</comment>
<dbReference type="AlphaFoldDB" id="A0A9W7A6R0"/>
<dbReference type="OrthoDB" id="28737at2759"/>
<dbReference type="Proteomes" id="UP001165082">
    <property type="component" value="Unassembled WGS sequence"/>
</dbReference>
<protein>
    <recommendedName>
        <fullName evidence="9">Molecular chaperone HtpG</fullName>
    </recommendedName>
</protein>